<proteinExistence type="predicted"/>
<dbReference type="RefSeq" id="WP_377944024.1">
    <property type="nucleotide sequence ID" value="NZ_JBHUCX010000044.1"/>
</dbReference>
<dbReference type="Gene3D" id="3.90.1200.10">
    <property type="match status" value="1"/>
</dbReference>
<dbReference type="PANTHER" id="PTHR21310">
    <property type="entry name" value="AMINOGLYCOSIDE PHOSPHOTRANSFERASE-RELATED-RELATED"/>
    <property type="match status" value="1"/>
</dbReference>
<name>A0ABW4JK08_9BACL</name>
<evidence type="ECO:0000313" key="2">
    <source>
        <dbReference type="EMBL" id="MFD1676131.1"/>
    </source>
</evidence>
<evidence type="ECO:0000259" key="1">
    <source>
        <dbReference type="Pfam" id="PF01636"/>
    </source>
</evidence>
<keyword evidence="3" id="KW-1185">Reference proteome</keyword>
<accession>A0ABW4JK08</accession>
<dbReference type="InterPro" id="IPR051678">
    <property type="entry name" value="AGP_Transferase"/>
</dbReference>
<reference evidence="3" key="1">
    <citation type="journal article" date="2019" name="Int. J. Syst. Evol. Microbiol.">
        <title>The Global Catalogue of Microorganisms (GCM) 10K type strain sequencing project: providing services to taxonomists for standard genome sequencing and annotation.</title>
        <authorList>
            <consortium name="The Broad Institute Genomics Platform"/>
            <consortium name="The Broad Institute Genome Sequencing Center for Infectious Disease"/>
            <person name="Wu L."/>
            <person name="Ma J."/>
        </authorList>
    </citation>
    <scope>NUCLEOTIDE SEQUENCE [LARGE SCALE GENOMIC DNA]</scope>
    <source>
        <strain evidence="3">CGMCC 1.12286</strain>
    </source>
</reference>
<organism evidence="2 3">
    <name type="scientific">Alicyclobacillus fodiniaquatilis</name>
    <dbReference type="NCBI Taxonomy" id="1661150"/>
    <lineage>
        <taxon>Bacteria</taxon>
        <taxon>Bacillati</taxon>
        <taxon>Bacillota</taxon>
        <taxon>Bacilli</taxon>
        <taxon>Bacillales</taxon>
        <taxon>Alicyclobacillaceae</taxon>
        <taxon>Alicyclobacillus</taxon>
    </lineage>
</organism>
<dbReference type="InterPro" id="IPR011009">
    <property type="entry name" value="Kinase-like_dom_sf"/>
</dbReference>
<dbReference type="Proteomes" id="UP001597079">
    <property type="component" value="Unassembled WGS sequence"/>
</dbReference>
<dbReference type="Pfam" id="PF01636">
    <property type="entry name" value="APH"/>
    <property type="match status" value="1"/>
</dbReference>
<protein>
    <submittedName>
        <fullName evidence="2">Phosphotransferase family protein</fullName>
    </submittedName>
</protein>
<dbReference type="InterPro" id="IPR002575">
    <property type="entry name" value="Aminoglycoside_PTrfase"/>
</dbReference>
<evidence type="ECO:0000313" key="3">
    <source>
        <dbReference type="Proteomes" id="UP001597079"/>
    </source>
</evidence>
<gene>
    <name evidence="2" type="ORF">ACFSB2_15610</name>
</gene>
<comment type="caution">
    <text evidence="2">The sequence shown here is derived from an EMBL/GenBank/DDBJ whole genome shotgun (WGS) entry which is preliminary data.</text>
</comment>
<dbReference type="EMBL" id="JBHUCX010000044">
    <property type="protein sequence ID" value="MFD1676131.1"/>
    <property type="molecule type" value="Genomic_DNA"/>
</dbReference>
<feature type="domain" description="Aminoglycoside phosphotransferase" evidence="1">
    <location>
        <begin position="28"/>
        <end position="242"/>
    </location>
</feature>
<sequence>MLNFKQMAPRFVQAHFGNRAQNLVPLAAGDWSQAYSFLLDGQEMVIRFGLHLEDFEKDHAMGAYSSDLLPIPKVYEVGEAESAFYAVSERVSGKPLDALNGPEIQLVLPQLFDALDELQKLDLTGTKEVGLWRPDGTGPRWGDSLLTVAEPRERLSGWRERLDTSPQDARVFDAGVEKLRRLAAQLPEYRGIVHNDLLNRNVLVDAGRVTGIIDWGNAFYGDPLYDNAWFLYWWSWYPAWQDIDLQEMLDCHWAKHGGQPTEMKARLLCYLIHIGLDHIAYSAFRQRPVEMRRHAERVLTYI</sequence>
<dbReference type="SUPFAM" id="SSF56112">
    <property type="entry name" value="Protein kinase-like (PK-like)"/>
    <property type="match status" value="1"/>
</dbReference>
<dbReference type="Gene3D" id="3.30.200.150">
    <property type="match status" value="1"/>
</dbReference>